<keyword evidence="3" id="KW-1185">Reference proteome</keyword>
<sequence>MVTPLPFFLLVHLILQVISSNAVLISPKPATATIPMRNDTLLPLKNTNSSVIIPKIRVPAGNFSTRGFSKKNSPKLLAIQRFKIFVSEFFTDSQISKSIDVAAVGMHKGKTLDTILDDVYTRLLRNLSTAQITELAKAQKGLVADLDEKSARLVKSRIRRMIIYSFDPAAEQIHKFATRPSMAFTLIAETLNERFVGAVRGLIRDVLTTREYDVFRKHYSPRIFKMDDVLEANSSRLNQSVANGSLKTNTLS</sequence>
<protein>
    <recommendedName>
        <fullName evidence="4">Fatty-acid and retinol-binding protein 1</fullName>
    </recommendedName>
</protein>
<reference evidence="3" key="1">
    <citation type="submission" date="2010-08" db="EMBL/GenBank/DDBJ databases">
        <authorList>
            <consortium name="Caenorhabditis japonica Sequencing Consortium"/>
            <person name="Wilson R.K."/>
        </authorList>
    </citation>
    <scope>NUCLEOTIDE SEQUENCE [LARGE SCALE GENOMIC DNA]</scope>
    <source>
        <strain evidence="3">DF5081</strain>
    </source>
</reference>
<organism evidence="2 3">
    <name type="scientific">Caenorhabditis japonica</name>
    <dbReference type="NCBI Taxonomy" id="281687"/>
    <lineage>
        <taxon>Eukaryota</taxon>
        <taxon>Metazoa</taxon>
        <taxon>Ecdysozoa</taxon>
        <taxon>Nematoda</taxon>
        <taxon>Chromadorea</taxon>
        <taxon>Rhabditida</taxon>
        <taxon>Rhabditina</taxon>
        <taxon>Rhabditomorpha</taxon>
        <taxon>Rhabditoidea</taxon>
        <taxon>Rhabditidae</taxon>
        <taxon>Peloderinae</taxon>
        <taxon>Caenorhabditis</taxon>
    </lineage>
</organism>
<dbReference type="Proteomes" id="UP000005237">
    <property type="component" value="Unassembled WGS sequence"/>
</dbReference>
<feature type="chain" id="PRO_5035826692" description="Fatty-acid and retinol-binding protein 1" evidence="1">
    <location>
        <begin position="23"/>
        <end position="252"/>
    </location>
</feature>
<evidence type="ECO:0000313" key="2">
    <source>
        <dbReference type="EnsemblMetazoa" id="CJA11462.1"/>
    </source>
</evidence>
<feature type="signal peptide" evidence="1">
    <location>
        <begin position="1"/>
        <end position="22"/>
    </location>
</feature>
<accession>A0A8R1DV36</accession>
<dbReference type="AlphaFoldDB" id="A0A8R1DV36"/>
<name>A0A8R1DV36_CAEJA</name>
<dbReference type="EnsemblMetazoa" id="CJA11462.1">
    <property type="protein sequence ID" value="CJA11462.1"/>
    <property type="gene ID" value="WBGene00130666"/>
</dbReference>
<proteinExistence type="predicted"/>
<evidence type="ECO:0000256" key="1">
    <source>
        <dbReference type="SAM" id="SignalP"/>
    </source>
</evidence>
<reference evidence="2" key="2">
    <citation type="submission" date="2022-06" db="UniProtKB">
        <authorList>
            <consortium name="EnsemblMetazoa"/>
        </authorList>
    </citation>
    <scope>IDENTIFICATION</scope>
    <source>
        <strain evidence="2">DF5081</strain>
    </source>
</reference>
<evidence type="ECO:0000313" key="3">
    <source>
        <dbReference type="Proteomes" id="UP000005237"/>
    </source>
</evidence>
<evidence type="ECO:0008006" key="4">
    <source>
        <dbReference type="Google" id="ProtNLM"/>
    </source>
</evidence>
<keyword evidence="1" id="KW-0732">Signal</keyword>